<keyword evidence="6" id="KW-1185">Reference proteome</keyword>
<evidence type="ECO:0000256" key="1">
    <source>
        <dbReference type="ARBA" id="ARBA00022614"/>
    </source>
</evidence>
<dbReference type="SUPFAM" id="SSF141571">
    <property type="entry name" value="Pentapeptide repeat-like"/>
    <property type="match status" value="1"/>
</dbReference>
<keyword evidence="1" id="KW-0433">Leucine-rich repeat</keyword>
<proteinExistence type="predicted"/>
<dbReference type="Pfam" id="PF14484">
    <property type="entry name" value="FISNA"/>
    <property type="match status" value="1"/>
</dbReference>
<feature type="domain" description="FISNA" evidence="4">
    <location>
        <begin position="154"/>
        <end position="223"/>
    </location>
</feature>
<dbReference type="SMART" id="SM01288">
    <property type="entry name" value="FISNA"/>
    <property type="match status" value="1"/>
</dbReference>
<protein>
    <recommendedName>
        <fullName evidence="4">FISNA domain-containing protein</fullName>
    </recommendedName>
</protein>
<dbReference type="InterPro" id="IPR007111">
    <property type="entry name" value="NACHT_NTPase"/>
</dbReference>
<keyword evidence="2" id="KW-0677">Repeat</keyword>
<evidence type="ECO:0000259" key="4">
    <source>
        <dbReference type="SMART" id="SM01288"/>
    </source>
</evidence>
<dbReference type="Gene3D" id="2.160.20.80">
    <property type="entry name" value="E3 ubiquitin-protein ligase SopA"/>
    <property type="match status" value="1"/>
</dbReference>
<feature type="region of interest" description="Disordered" evidence="3">
    <location>
        <begin position="1"/>
        <end position="44"/>
    </location>
</feature>
<dbReference type="EMBL" id="OZ035841">
    <property type="protein sequence ID" value="CAL1589655.1"/>
    <property type="molecule type" value="Genomic_DNA"/>
</dbReference>
<name>A0AAV2KI61_KNICA</name>
<accession>A0AAV2KI61</accession>
<organism evidence="5 6">
    <name type="scientific">Knipowitschia caucasica</name>
    <name type="common">Caucasian dwarf goby</name>
    <name type="synonym">Pomatoschistus caucasicus</name>
    <dbReference type="NCBI Taxonomy" id="637954"/>
    <lineage>
        <taxon>Eukaryota</taxon>
        <taxon>Metazoa</taxon>
        <taxon>Chordata</taxon>
        <taxon>Craniata</taxon>
        <taxon>Vertebrata</taxon>
        <taxon>Euteleostomi</taxon>
        <taxon>Actinopterygii</taxon>
        <taxon>Neopterygii</taxon>
        <taxon>Teleostei</taxon>
        <taxon>Neoteleostei</taxon>
        <taxon>Acanthomorphata</taxon>
        <taxon>Gobiaria</taxon>
        <taxon>Gobiiformes</taxon>
        <taxon>Gobioidei</taxon>
        <taxon>Gobiidae</taxon>
        <taxon>Gobiinae</taxon>
        <taxon>Knipowitschia</taxon>
    </lineage>
</organism>
<dbReference type="PANTHER" id="PTHR24106">
    <property type="entry name" value="NACHT, LRR AND CARD DOMAINS-CONTAINING"/>
    <property type="match status" value="1"/>
</dbReference>
<gene>
    <name evidence="5" type="ORF">KC01_LOCUS19280</name>
</gene>
<evidence type="ECO:0000313" key="5">
    <source>
        <dbReference type="EMBL" id="CAL1589655.1"/>
    </source>
</evidence>
<evidence type="ECO:0000256" key="3">
    <source>
        <dbReference type="SAM" id="MobiDB-lite"/>
    </source>
</evidence>
<dbReference type="Gene3D" id="3.40.50.300">
    <property type="entry name" value="P-loop containing nucleotide triphosphate hydrolases"/>
    <property type="match status" value="1"/>
</dbReference>
<reference evidence="5 6" key="1">
    <citation type="submission" date="2024-04" db="EMBL/GenBank/DDBJ databases">
        <authorList>
            <person name="Waldvogel A.-M."/>
            <person name="Schoenle A."/>
        </authorList>
    </citation>
    <scope>NUCLEOTIDE SEQUENCE [LARGE SCALE GENOMIC DNA]</scope>
</reference>
<dbReference type="InterPro" id="IPR051261">
    <property type="entry name" value="NLR"/>
</dbReference>
<dbReference type="InterPro" id="IPR027417">
    <property type="entry name" value="P-loop_NTPase"/>
</dbReference>
<dbReference type="AlphaFoldDB" id="A0AAV2KI61"/>
<dbReference type="InterPro" id="IPR029495">
    <property type="entry name" value="NACHT-assoc"/>
</dbReference>
<evidence type="ECO:0000313" key="6">
    <source>
        <dbReference type="Proteomes" id="UP001497482"/>
    </source>
</evidence>
<evidence type="ECO:0000256" key="2">
    <source>
        <dbReference type="ARBA" id="ARBA00022737"/>
    </source>
</evidence>
<sequence length="420" mass="48570">MDRPPNFWSKGRPPEFSLEAASSKPQEKSRLDSSPRAQDLRAQDLRAQDLRAQDLRAQDLRTQDLRAQDLRAQDLRAQDLRTQDLRTQDLRTQDLRTQDLRTQDLRTQDLRAQDLRTQDLRAQDLRTQDLRTQDLRAQDLRATQEEELQKLLQDHKRRLISRCGSVAEGTEGAGSTPLNSIFTELYITEGLSDTTAQHEEQRLRELSKKTAQHEEQRLRELSKKTAQHEEQRLRELSKKTAQHEEQRLRELSKKTAQHEEQRLRELSKKTAQHEEQRLRELSKKTVQETSIRCQDIFKALPTEEQQGAPQSIRAVLTCGVAGVGKTFSVLKFCLDWAQGSENQELELVVPLSFREMNLVKGQRYSLMQLIQVFHPALEKQTLSPHSLSVSKLLFILDGLDESRLDLDFDCELISEEGSVV</sequence>
<feature type="compositionally biased region" description="Basic and acidic residues" evidence="3">
    <location>
        <begin position="25"/>
        <end position="44"/>
    </location>
</feature>
<dbReference type="Pfam" id="PF05729">
    <property type="entry name" value="NACHT"/>
    <property type="match status" value="1"/>
</dbReference>
<feature type="region of interest" description="Disordered" evidence="3">
    <location>
        <begin position="204"/>
        <end position="281"/>
    </location>
</feature>
<dbReference type="Proteomes" id="UP001497482">
    <property type="component" value="Chromosome 19"/>
</dbReference>